<dbReference type="SUPFAM" id="SSF63501">
    <property type="entry name" value="Frizzled cysteine-rich domain"/>
    <property type="match status" value="1"/>
</dbReference>
<keyword evidence="5" id="KW-1133">Transmembrane helix</keyword>
<evidence type="ECO:0000313" key="13">
    <source>
        <dbReference type="EMBL" id="KAJ1532192.1"/>
    </source>
</evidence>
<dbReference type="EMBL" id="JAPTSV010000001">
    <property type="protein sequence ID" value="KAJ1532192.1"/>
    <property type="molecule type" value="Genomic_DNA"/>
</dbReference>
<dbReference type="AlphaFoldDB" id="A0AAV7Y6F6"/>
<reference evidence="13" key="1">
    <citation type="submission" date="2022-12" db="EMBL/GenBank/DDBJ databases">
        <title>Chromosome-level genome assembly of the bean flower thrips Megalurothrips usitatus.</title>
        <authorList>
            <person name="Ma L."/>
            <person name="Liu Q."/>
            <person name="Li H."/>
            <person name="Cai W."/>
        </authorList>
    </citation>
    <scope>NUCLEOTIDE SEQUENCE</scope>
    <source>
        <strain evidence="13">Cailab_2022a</strain>
    </source>
</reference>
<dbReference type="InterPro" id="IPR036790">
    <property type="entry name" value="Frizzled_dom_sf"/>
</dbReference>
<dbReference type="PROSITE" id="PS50024">
    <property type="entry name" value="SEA"/>
    <property type="match status" value="1"/>
</dbReference>
<dbReference type="GO" id="GO:0004252">
    <property type="term" value="F:serine-type endopeptidase activity"/>
    <property type="evidence" value="ECO:0007669"/>
    <property type="project" value="InterPro"/>
</dbReference>
<evidence type="ECO:0000256" key="6">
    <source>
        <dbReference type="ARBA" id="ARBA00023136"/>
    </source>
</evidence>
<dbReference type="PANTHER" id="PTHR24258:SF146">
    <property type="entry name" value="ATRIAL NATRIURETIC PEPTIDE-CONVERTING ENZYME"/>
    <property type="match status" value="1"/>
</dbReference>
<dbReference type="CDD" id="cd00190">
    <property type="entry name" value="Tryp_SPc"/>
    <property type="match status" value="1"/>
</dbReference>
<comment type="caution">
    <text evidence="8">Lacks conserved residue(s) required for the propagation of feature annotation.</text>
</comment>
<evidence type="ECO:0000256" key="8">
    <source>
        <dbReference type="PROSITE-ProRule" id="PRU00124"/>
    </source>
</evidence>
<dbReference type="InterPro" id="IPR002172">
    <property type="entry name" value="LDrepeatLR_classA_rpt"/>
</dbReference>
<dbReference type="GO" id="GO:0006508">
    <property type="term" value="P:proteolysis"/>
    <property type="evidence" value="ECO:0007669"/>
    <property type="project" value="InterPro"/>
</dbReference>
<dbReference type="SUPFAM" id="SSF57424">
    <property type="entry name" value="LDL receptor-like module"/>
    <property type="match status" value="1"/>
</dbReference>
<dbReference type="Pfam" id="PF01392">
    <property type="entry name" value="Fz"/>
    <property type="match status" value="1"/>
</dbReference>
<dbReference type="Gene3D" id="1.10.2000.10">
    <property type="entry name" value="Frizzled cysteine-rich domain"/>
    <property type="match status" value="1"/>
</dbReference>
<dbReference type="Pfam" id="PF00089">
    <property type="entry name" value="Trypsin"/>
    <property type="match status" value="1"/>
</dbReference>
<dbReference type="InterPro" id="IPR009003">
    <property type="entry name" value="Peptidase_S1_PA"/>
</dbReference>
<dbReference type="CDD" id="cd07066">
    <property type="entry name" value="CRD_FZ"/>
    <property type="match status" value="1"/>
</dbReference>
<evidence type="ECO:0000259" key="10">
    <source>
        <dbReference type="PROSITE" id="PS50024"/>
    </source>
</evidence>
<organism evidence="13 14">
    <name type="scientific">Megalurothrips usitatus</name>
    <name type="common">bean blossom thrips</name>
    <dbReference type="NCBI Taxonomy" id="439358"/>
    <lineage>
        <taxon>Eukaryota</taxon>
        <taxon>Metazoa</taxon>
        <taxon>Ecdysozoa</taxon>
        <taxon>Arthropoda</taxon>
        <taxon>Hexapoda</taxon>
        <taxon>Insecta</taxon>
        <taxon>Pterygota</taxon>
        <taxon>Neoptera</taxon>
        <taxon>Paraneoptera</taxon>
        <taxon>Thysanoptera</taxon>
        <taxon>Terebrantia</taxon>
        <taxon>Thripoidea</taxon>
        <taxon>Thripidae</taxon>
        <taxon>Megalurothrips</taxon>
    </lineage>
</organism>
<dbReference type="Gene3D" id="2.40.10.10">
    <property type="entry name" value="Trypsin-like serine proteases"/>
    <property type="match status" value="2"/>
</dbReference>
<keyword evidence="3" id="KW-0812">Transmembrane</keyword>
<protein>
    <recommendedName>
        <fullName evidence="15">Atrial natriuretic peptide-converting enzyme</fullName>
    </recommendedName>
</protein>
<dbReference type="SMART" id="SM00063">
    <property type="entry name" value="FRI"/>
    <property type="match status" value="1"/>
</dbReference>
<evidence type="ECO:0000256" key="3">
    <source>
        <dbReference type="ARBA" id="ARBA00022692"/>
    </source>
</evidence>
<dbReference type="Gene3D" id="3.30.70.960">
    <property type="entry name" value="SEA domain"/>
    <property type="match status" value="1"/>
</dbReference>
<evidence type="ECO:0000259" key="12">
    <source>
        <dbReference type="PROSITE" id="PS50240"/>
    </source>
</evidence>
<proteinExistence type="predicted"/>
<dbReference type="PROSITE" id="PS50038">
    <property type="entry name" value="FZ"/>
    <property type="match status" value="1"/>
</dbReference>
<dbReference type="InterPro" id="IPR036055">
    <property type="entry name" value="LDL_receptor-like_sf"/>
</dbReference>
<sequence length="788" mass="84362">MRNRLSERICKADQPCPGLLGSARRSGRPPHTFLGSEPGEDRVFRGSFRVARGDSFSPPLADPNTAQFRERARNYRERLNVLFRRSPVRTGFVGTEVLALDGVEGEDLVVHFTLRFDSYYGANVAVPDLLHIMHAVTVNGAPILDGLEVDPKSLLFREEGQGDLPTAPRTSTTPATTTTTEPPPPRRCAPVGLDYCRRGLPYNATSYPNVLGHKDIAALREDVIAFRELVDAECYRLAFEFVCQALQPECILRARGGKAKGPAKGTALTAADEDLMVPPCRSFCRDFMAGCGSRVPSRFREALQCSRFPEYSGPGSCADRPAGDDVTEVTSTTPVVAPAPAESAAPTGAACVAALRAGPHASRICDGVPDCPDLADEAHCSYCPRAPAATPALHCGVAGAGHCVHQHQRCDAKRDCPGGADERHCLSVAPHLSAVTGPAPARHLSPARYHSEGYVVFNEKGETGKVCTENLNATVPAPNREATLNTIATSLCAALSYQKVDAVRVQLDEERTERYVLMEDPTAAEITFVPAPCPKREVLYVACSQIECGVRAAGVGAPSRLAAPGDWPWHAALHKDGAHVCDATLVSAQWLLTASACFQGQGQGGPVGEWVARVGSVRLASRSPWQQERVVLAHRRLESPAEGSALSLLRLAEPFALSDAVRPVCLPDTAPPAPGALCTTLGWGGDALRRVEVRVGRCENATIMSVNALCADKAHHADDCEAEELAGGPLVCQSGPGRSWALAGVGNWRVACTKTPSAERPRVYDKVSSNLEWIRRTLREDEPAGSRS</sequence>
<dbReference type="SUPFAM" id="SSF50494">
    <property type="entry name" value="Trypsin-like serine proteases"/>
    <property type="match status" value="1"/>
</dbReference>
<evidence type="ECO:0000313" key="14">
    <source>
        <dbReference type="Proteomes" id="UP001075354"/>
    </source>
</evidence>
<dbReference type="SMART" id="SM00020">
    <property type="entry name" value="Tryp_SPc"/>
    <property type="match status" value="1"/>
</dbReference>
<evidence type="ECO:0000256" key="4">
    <source>
        <dbReference type="ARBA" id="ARBA00022968"/>
    </source>
</evidence>
<dbReference type="InterPro" id="IPR020067">
    <property type="entry name" value="Frizzled_dom"/>
</dbReference>
<feature type="region of interest" description="Disordered" evidence="9">
    <location>
        <begin position="158"/>
        <end position="188"/>
    </location>
</feature>
<gene>
    <name evidence="13" type="ORF">ONE63_000813</name>
</gene>
<dbReference type="PANTHER" id="PTHR24258">
    <property type="entry name" value="SERINE PROTEASE-RELATED"/>
    <property type="match status" value="1"/>
</dbReference>
<comment type="subcellular location">
    <subcellularLocation>
        <location evidence="1">Cell membrane</location>
        <topology evidence="1">Single-pass membrane protein</topology>
    </subcellularLocation>
    <subcellularLocation>
        <location evidence="2">Membrane</location>
        <topology evidence="2">Single-pass type II membrane protein</topology>
    </subcellularLocation>
</comment>
<keyword evidence="7 8" id="KW-1015">Disulfide bond</keyword>
<keyword evidence="4" id="KW-0735">Signal-anchor</keyword>
<dbReference type="Pfam" id="PF01390">
    <property type="entry name" value="SEA"/>
    <property type="match status" value="1"/>
</dbReference>
<dbReference type="PROSITE" id="PS50068">
    <property type="entry name" value="LDLRA_2"/>
    <property type="match status" value="1"/>
</dbReference>
<dbReference type="PROSITE" id="PS50240">
    <property type="entry name" value="TRYPSIN_DOM"/>
    <property type="match status" value="1"/>
</dbReference>
<keyword evidence="14" id="KW-1185">Reference proteome</keyword>
<evidence type="ECO:0000256" key="2">
    <source>
        <dbReference type="ARBA" id="ARBA00004606"/>
    </source>
</evidence>
<evidence type="ECO:0000256" key="9">
    <source>
        <dbReference type="SAM" id="MobiDB-lite"/>
    </source>
</evidence>
<comment type="caution">
    <text evidence="13">The sequence shown here is derived from an EMBL/GenBank/DDBJ whole genome shotgun (WGS) entry which is preliminary data.</text>
</comment>
<feature type="region of interest" description="Disordered" evidence="9">
    <location>
        <begin position="19"/>
        <end position="38"/>
    </location>
</feature>
<evidence type="ECO:0000256" key="7">
    <source>
        <dbReference type="ARBA" id="ARBA00023157"/>
    </source>
</evidence>
<evidence type="ECO:0008006" key="15">
    <source>
        <dbReference type="Google" id="ProtNLM"/>
    </source>
</evidence>
<dbReference type="InterPro" id="IPR043504">
    <property type="entry name" value="Peptidase_S1_PA_chymotrypsin"/>
</dbReference>
<feature type="domain" description="SEA" evidence="10">
    <location>
        <begin position="40"/>
        <end position="161"/>
    </location>
</feature>
<accession>A0AAV7Y6F6</accession>
<dbReference type="InterPro" id="IPR001254">
    <property type="entry name" value="Trypsin_dom"/>
</dbReference>
<evidence type="ECO:0000256" key="5">
    <source>
        <dbReference type="ARBA" id="ARBA00022989"/>
    </source>
</evidence>
<dbReference type="CDD" id="cd00112">
    <property type="entry name" value="LDLa"/>
    <property type="match status" value="2"/>
</dbReference>
<dbReference type="InterPro" id="IPR000082">
    <property type="entry name" value="SEA_dom"/>
</dbReference>
<evidence type="ECO:0000256" key="1">
    <source>
        <dbReference type="ARBA" id="ARBA00004162"/>
    </source>
</evidence>
<feature type="disulfide bond" evidence="8">
    <location>
        <begin position="410"/>
        <end position="425"/>
    </location>
</feature>
<dbReference type="SUPFAM" id="SSF82671">
    <property type="entry name" value="SEA domain"/>
    <property type="match status" value="1"/>
</dbReference>
<dbReference type="SMART" id="SM00192">
    <property type="entry name" value="LDLa"/>
    <property type="match status" value="2"/>
</dbReference>
<feature type="compositionally biased region" description="Low complexity" evidence="9">
    <location>
        <begin position="165"/>
        <end position="180"/>
    </location>
</feature>
<dbReference type="GO" id="GO:0005886">
    <property type="term" value="C:plasma membrane"/>
    <property type="evidence" value="ECO:0007669"/>
    <property type="project" value="UniProtKB-SubCell"/>
</dbReference>
<feature type="domain" description="FZ" evidence="11">
    <location>
        <begin position="183"/>
        <end position="320"/>
    </location>
</feature>
<dbReference type="InterPro" id="IPR036364">
    <property type="entry name" value="SEA_dom_sf"/>
</dbReference>
<dbReference type="PRINTS" id="PR00261">
    <property type="entry name" value="LDLRECEPTOR"/>
</dbReference>
<keyword evidence="6" id="KW-0472">Membrane</keyword>
<dbReference type="Gene3D" id="4.10.400.10">
    <property type="entry name" value="Low-density Lipoprotein Receptor"/>
    <property type="match status" value="2"/>
</dbReference>
<feature type="domain" description="Peptidase S1" evidence="12">
    <location>
        <begin position="554"/>
        <end position="779"/>
    </location>
</feature>
<dbReference type="Proteomes" id="UP001075354">
    <property type="component" value="Chromosome 1"/>
</dbReference>
<evidence type="ECO:0000259" key="11">
    <source>
        <dbReference type="PROSITE" id="PS50038"/>
    </source>
</evidence>
<name>A0AAV7Y6F6_9NEOP</name>